<dbReference type="Gene3D" id="1.10.10.60">
    <property type="entry name" value="Homeodomain-like"/>
    <property type="match status" value="1"/>
</dbReference>
<keyword evidence="3" id="KW-0804">Transcription</keyword>
<dbReference type="Pfam" id="PF00249">
    <property type="entry name" value="Myb_DNA-binding"/>
    <property type="match status" value="1"/>
</dbReference>
<dbReference type="AlphaFoldDB" id="A0A444YYV7"/>
<evidence type="ECO:0000256" key="1">
    <source>
        <dbReference type="ARBA" id="ARBA00004123"/>
    </source>
</evidence>
<name>A0A444YYV7_ARAHY</name>
<keyword evidence="2" id="KW-0805">Transcription regulation</keyword>
<comment type="subcellular location">
    <subcellularLocation>
        <location evidence="1">Nucleus</location>
    </subcellularLocation>
</comment>
<dbReference type="PANTHER" id="PTHR43952:SF13">
    <property type="entry name" value="OS05G0567600 PROTEIN"/>
    <property type="match status" value="1"/>
</dbReference>
<dbReference type="PANTHER" id="PTHR43952">
    <property type="entry name" value="MYB FAMILY TRANSCRIPTION FACTOR-RELATED"/>
    <property type="match status" value="1"/>
</dbReference>
<evidence type="ECO:0000313" key="8">
    <source>
        <dbReference type="Proteomes" id="UP000289738"/>
    </source>
</evidence>
<keyword evidence="4" id="KW-0539">Nucleus</keyword>
<dbReference type="InterPro" id="IPR001005">
    <property type="entry name" value="SANT/Myb"/>
</dbReference>
<reference evidence="7 8" key="1">
    <citation type="submission" date="2019-01" db="EMBL/GenBank/DDBJ databases">
        <title>Sequencing of cultivated peanut Arachis hypogaea provides insights into genome evolution and oil improvement.</title>
        <authorList>
            <person name="Chen X."/>
        </authorList>
    </citation>
    <scope>NUCLEOTIDE SEQUENCE [LARGE SCALE GENOMIC DNA]</scope>
    <source>
        <strain evidence="8">cv. Fuhuasheng</strain>
        <tissue evidence="7">Leaves</tissue>
    </source>
</reference>
<dbReference type="PROSITE" id="PS50090">
    <property type="entry name" value="MYB_LIKE"/>
    <property type="match status" value="1"/>
</dbReference>
<protein>
    <submittedName>
        <fullName evidence="7">Uncharacterized protein</fullName>
    </submittedName>
</protein>
<dbReference type="SUPFAM" id="SSF46689">
    <property type="entry name" value="Homeodomain-like"/>
    <property type="match status" value="1"/>
</dbReference>
<evidence type="ECO:0000256" key="4">
    <source>
        <dbReference type="ARBA" id="ARBA00023242"/>
    </source>
</evidence>
<feature type="domain" description="SANT" evidence="6">
    <location>
        <begin position="9"/>
        <end position="65"/>
    </location>
</feature>
<dbReference type="InterPro" id="IPR044636">
    <property type="entry name" value="RADIALIS-like"/>
</dbReference>
<organism evidence="7 8">
    <name type="scientific">Arachis hypogaea</name>
    <name type="common">Peanut</name>
    <dbReference type="NCBI Taxonomy" id="3818"/>
    <lineage>
        <taxon>Eukaryota</taxon>
        <taxon>Viridiplantae</taxon>
        <taxon>Streptophyta</taxon>
        <taxon>Embryophyta</taxon>
        <taxon>Tracheophyta</taxon>
        <taxon>Spermatophyta</taxon>
        <taxon>Magnoliopsida</taxon>
        <taxon>eudicotyledons</taxon>
        <taxon>Gunneridae</taxon>
        <taxon>Pentapetalae</taxon>
        <taxon>rosids</taxon>
        <taxon>fabids</taxon>
        <taxon>Fabales</taxon>
        <taxon>Fabaceae</taxon>
        <taxon>Papilionoideae</taxon>
        <taxon>50 kb inversion clade</taxon>
        <taxon>dalbergioids sensu lato</taxon>
        <taxon>Dalbergieae</taxon>
        <taxon>Pterocarpus clade</taxon>
        <taxon>Arachis</taxon>
    </lineage>
</organism>
<keyword evidence="8" id="KW-1185">Reference proteome</keyword>
<dbReference type="GO" id="GO:0003700">
    <property type="term" value="F:DNA-binding transcription factor activity"/>
    <property type="evidence" value="ECO:0007669"/>
    <property type="project" value="InterPro"/>
</dbReference>
<dbReference type="STRING" id="3818.A0A444YYV7"/>
<dbReference type="CDD" id="cd00167">
    <property type="entry name" value="SANT"/>
    <property type="match status" value="1"/>
</dbReference>
<evidence type="ECO:0000256" key="2">
    <source>
        <dbReference type="ARBA" id="ARBA00023015"/>
    </source>
</evidence>
<dbReference type="FunFam" id="1.10.10.60:FF:000154">
    <property type="entry name" value="Transcription factor SRM1"/>
    <property type="match status" value="1"/>
</dbReference>
<evidence type="ECO:0000259" key="6">
    <source>
        <dbReference type="PROSITE" id="PS51293"/>
    </source>
</evidence>
<dbReference type="Proteomes" id="UP000289738">
    <property type="component" value="Chromosome B05"/>
</dbReference>
<feature type="domain" description="Myb-like" evidence="5">
    <location>
        <begin position="6"/>
        <end position="61"/>
    </location>
</feature>
<dbReference type="EMBL" id="SDMP01000015">
    <property type="protein sequence ID" value="RYR07122.1"/>
    <property type="molecule type" value="Genomic_DNA"/>
</dbReference>
<evidence type="ECO:0000313" key="7">
    <source>
        <dbReference type="EMBL" id="RYR07122.1"/>
    </source>
</evidence>
<dbReference type="InterPro" id="IPR009057">
    <property type="entry name" value="Homeodomain-like_sf"/>
</dbReference>
<evidence type="ECO:0000259" key="5">
    <source>
        <dbReference type="PROSITE" id="PS50090"/>
    </source>
</evidence>
<comment type="caution">
    <text evidence="7">The sequence shown here is derived from an EMBL/GenBank/DDBJ whole genome shotgun (WGS) entry which is preliminary data.</text>
</comment>
<dbReference type="SMART" id="SM00717">
    <property type="entry name" value="SANT"/>
    <property type="match status" value="1"/>
</dbReference>
<dbReference type="PROSITE" id="PS51293">
    <property type="entry name" value="SANT"/>
    <property type="match status" value="1"/>
</dbReference>
<accession>A0A444YYV7</accession>
<dbReference type="GO" id="GO:0005634">
    <property type="term" value="C:nucleus"/>
    <property type="evidence" value="ECO:0007669"/>
    <property type="project" value="UniProtKB-SubCell"/>
</dbReference>
<sequence length="82" mass="9099">MSSASSSSADNNAWTVEENKAFERAIAAYDKNNPERWNNVAKVVGNGKTAEQVKKHYELLVQDIQLIESGQIPFPKYRSGGN</sequence>
<gene>
    <name evidence="7" type="ORF">Ahy_B05g074442</name>
</gene>
<evidence type="ECO:0000256" key="3">
    <source>
        <dbReference type="ARBA" id="ARBA00023163"/>
    </source>
</evidence>
<proteinExistence type="predicted"/>
<dbReference type="InterPro" id="IPR017884">
    <property type="entry name" value="SANT_dom"/>
</dbReference>